<reference evidence="1 2" key="1">
    <citation type="submission" date="2013-11" db="EMBL/GenBank/DDBJ databases">
        <title>Draft genome of the bovine lungworm Dictyocaulus viviparus.</title>
        <authorList>
            <person name="Mitreva M."/>
        </authorList>
    </citation>
    <scope>NUCLEOTIDE SEQUENCE [LARGE SCALE GENOMIC DNA]</scope>
    <source>
        <strain evidence="1 2">HannoverDv2000</strain>
    </source>
</reference>
<evidence type="ECO:0000313" key="2">
    <source>
        <dbReference type="Proteomes" id="UP000053766"/>
    </source>
</evidence>
<keyword evidence="2" id="KW-1185">Reference proteome</keyword>
<gene>
    <name evidence="1" type="ORF">DICVIV_13939</name>
</gene>
<dbReference type="OrthoDB" id="5865309at2759"/>
<proteinExistence type="predicted"/>
<dbReference type="Proteomes" id="UP000053766">
    <property type="component" value="Unassembled WGS sequence"/>
</dbReference>
<protein>
    <submittedName>
        <fullName evidence="1">Uncharacterized protein</fullName>
    </submittedName>
</protein>
<name>A0A0D8X8N3_DICVI</name>
<accession>A0A0D8X8N3</accession>
<reference evidence="2" key="2">
    <citation type="journal article" date="2016" name="Sci. Rep.">
        <title>Dictyocaulus viviparus genome, variome and transcriptome elucidate lungworm biology and support future intervention.</title>
        <authorList>
            <person name="McNulty S.N."/>
            <person name="Strube C."/>
            <person name="Rosa B.A."/>
            <person name="Martin J.C."/>
            <person name="Tyagi R."/>
            <person name="Choi Y.J."/>
            <person name="Wang Q."/>
            <person name="Hallsworth Pepin K."/>
            <person name="Zhang X."/>
            <person name="Ozersky P."/>
            <person name="Wilson R.K."/>
            <person name="Sternberg P.W."/>
            <person name="Gasser R.B."/>
            <person name="Mitreva M."/>
        </authorList>
    </citation>
    <scope>NUCLEOTIDE SEQUENCE [LARGE SCALE GENOMIC DNA]</scope>
    <source>
        <strain evidence="2">HannoverDv2000</strain>
    </source>
</reference>
<dbReference type="AlphaFoldDB" id="A0A0D8X8N3"/>
<organism evidence="1 2">
    <name type="scientific">Dictyocaulus viviparus</name>
    <name type="common">Bovine lungworm</name>
    <dbReference type="NCBI Taxonomy" id="29172"/>
    <lineage>
        <taxon>Eukaryota</taxon>
        <taxon>Metazoa</taxon>
        <taxon>Ecdysozoa</taxon>
        <taxon>Nematoda</taxon>
        <taxon>Chromadorea</taxon>
        <taxon>Rhabditida</taxon>
        <taxon>Rhabditina</taxon>
        <taxon>Rhabditomorpha</taxon>
        <taxon>Strongyloidea</taxon>
        <taxon>Metastrongylidae</taxon>
        <taxon>Dictyocaulus</taxon>
    </lineage>
</organism>
<dbReference type="EMBL" id="KN717791">
    <property type="protein sequence ID" value="KJH40132.1"/>
    <property type="molecule type" value="Genomic_DNA"/>
</dbReference>
<sequence length="113" mass="13380">MSWPDNQYYETDWTSDDESSDELEFTVSSAASSAIKYAMYGNIPASYQKATTVEGIQQPCMYRIGRWIYRTEEKLNDLSIMNEVFSRIISDCRDDFPYYIQIHEREDIFDILR</sequence>
<evidence type="ECO:0000313" key="1">
    <source>
        <dbReference type="EMBL" id="KJH40132.1"/>
    </source>
</evidence>